<dbReference type="GO" id="GO:0046677">
    <property type="term" value="P:response to antibiotic"/>
    <property type="evidence" value="ECO:0007669"/>
    <property type="project" value="UniProtKB-KW"/>
</dbReference>
<dbReference type="InterPro" id="IPR027417">
    <property type="entry name" value="P-loop_NTPase"/>
</dbReference>
<dbReference type="SMART" id="SM00382">
    <property type="entry name" value="AAA"/>
    <property type="match status" value="1"/>
</dbReference>
<reference evidence="10 11" key="1">
    <citation type="submission" date="2018-11" db="EMBL/GenBank/DDBJ databases">
        <title>Sequencing the genomes of 1000 actinobacteria strains.</title>
        <authorList>
            <person name="Klenk H.-P."/>
        </authorList>
    </citation>
    <scope>NUCLEOTIDE SEQUENCE [LARGE SCALE GENOMIC DNA]</scope>
    <source>
        <strain evidence="10 11">DSM 14012</strain>
    </source>
</reference>
<dbReference type="Proteomes" id="UP000266915">
    <property type="component" value="Unassembled WGS sequence"/>
</dbReference>
<dbReference type="PANTHER" id="PTHR42711">
    <property type="entry name" value="ABC TRANSPORTER ATP-BINDING PROTEIN"/>
    <property type="match status" value="1"/>
</dbReference>
<evidence type="ECO:0000256" key="1">
    <source>
        <dbReference type="ARBA" id="ARBA00004202"/>
    </source>
</evidence>
<keyword evidence="6" id="KW-1278">Translocase</keyword>
<dbReference type="InterPro" id="IPR003439">
    <property type="entry name" value="ABC_transporter-like_ATP-bd"/>
</dbReference>
<evidence type="ECO:0000256" key="4">
    <source>
        <dbReference type="ARBA" id="ARBA00022741"/>
    </source>
</evidence>
<evidence type="ECO:0000259" key="9">
    <source>
        <dbReference type="PROSITE" id="PS50893"/>
    </source>
</evidence>
<keyword evidence="7" id="KW-0472">Membrane</keyword>
<feature type="domain" description="ABC transporter" evidence="9">
    <location>
        <begin position="9"/>
        <end position="234"/>
    </location>
</feature>
<dbReference type="GO" id="GO:0005886">
    <property type="term" value="C:plasma membrane"/>
    <property type="evidence" value="ECO:0007669"/>
    <property type="project" value="UniProtKB-SubCell"/>
</dbReference>
<comment type="caution">
    <text evidence="10">The sequence shown here is derived from an EMBL/GenBank/DDBJ whole genome shotgun (WGS) entry which is preliminary data.</text>
</comment>
<dbReference type="Pfam" id="PF00005">
    <property type="entry name" value="ABC_tran"/>
    <property type="match status" value="1"/>
</dbReference>
<gene>
    <name evidence="10" type="ORF">EDD42_3803</name>
</gene>
<dbReference type="PROSITE" id="PS50893">
    <property type="entry name" value="ABC_TRANSPORTER_2"/>
    <property type="match status" value="1"/>
</dbReference>
<evidence type="ECO:0000256" key="8">
    <source>
        <dbReference type="ARBA" id="ARBA00023251"/>
    </source>
</evidence>
<dbReference type="RefSeq" id="WP_085511481.1">
    <property type="nucleotide sequence ID" value="NZ_FXAP01000002.1"/>
</dbReference>
<dbReference type="GO" id="GO:0005524">
    <property type="term" value="F:ATP binding"/>
    <property type="evidence" value="ECO:0007669"/>
    <property type="project" value="UniProtKB-KW"/>
</dbReference>
<accession>A0A3N2C844</accession>
<proteinExistence type="predicted"/>
<evidence type="ECO:0000256" key="2">
    <source>
        <dbReference type="ARBA" id="ARBA00022448"/>
    </source>
</evidence>
<organism evidence="10 11">
    <name type="scientific">Plantibacter flavus</name>
    <dbReference type="NCBI Taxonomy" id="150123"/>
    <lineage>
        <taxon>Bacteria</taxon>
        <taxon>Bacillati</taxon>
        <taxon>Actinomycetota</taxon>
        <taxon>Actinomycetes</taxon>
        <taxon>Micrococcales</taxon>
        <taxon>Microbacteriaceae</taxon>
        <taxon>Plantibacter</taxon>
    </lineage>
</organism>
<dbReference type="EMBL" id="RKHL01000001">
    <property type="protein sequence ID" value="ROR83689.1"/>
    <property type="molecule type" value="Genomic_DNA"/>
</dbReference>
<evidence type="ECO:0000313" key="10">
    <source>
        <dbReference type="EMBL" id="ROR83689.1"/>
    </source>
</evidence>
<dbReference type="InterPro" id="IPR003593">
    <property type="entry name" value="AAA+_ATPase"/>
</dbReference>
<evidence type="ECO:0000256" key="5">
    <source>
        <dbReference type="ARBA" id="ARBA00022840"/>
    </source>
</evidence>
<protein>
    <submittedName>
        <fullName evidence="10">ABC-2 type transport system ATP-binding protein</fullName>
    </submittedName>
</protein>
<evidence type="ECO:0000256" key="3">
    <source>
        <dbReference type="ARBA" id="ARBA00022475"/>
    </source>
</evidence>
<evidence type="ECO:0000313" key="11">
    <source>
        <dbReference type="Proteomes" id="UP000266915"/>
    </source>
</evidence>
<keyword evidence="4" id="KW-0547">Nucleotide-binding</keyword>
<dbReference type="CDD" id="cd03230">
    <property type="entry name" value="ABC_DR_subfamily_A"/>
    <property type="match status" value="1"/>
</dbReference>
<keyword evidence="3" id="KW-1003">Cell membrane</keyword>
<keyword evidence="5 10" id="KW-0067">ATP-binding</keyword>
<name>A0A3N2C844_9MICO</name>
<dbReference type="Gene3D" id="3.40.50.300">
    <property type="entry name" value="P-loop containing nucleotide triphosphate hydrolases"/>
    <property type="match status" value="1"/>
</dbReference>
<keyword evidence="8" id="KW-0046">Antibiotic resistance</keyword>
<dbReference type="AlphaFoldDB" id="A0A3N2C844"/>
<dbReference type="FunFam" id="3.40.50.300:FF:000589">
    <property type="entry name" value="ABC transporter, ATP-binding subunit"/>
    <property type="match status" value="1"/>
</dbReference>
<comment type="subcellular location">
    <subcellularLocation>
        <location evidence="1">Cell membrane</location>
        <topology evidence="1">Peripheral membrane protein</topology>
    </subcellularLocation>
</comment>
<dbReference type="PANTHER" id="PTHR42711:SF17">
    <property type="entry name" value="ABC TRANSPORTER ATP-BINDING PROTEIN"/>
    <property type="match status" value="1"/>
</dbReference>
<dbReference type="SUPFAM" id="SSF52540">
    <property type="entry name" value="P-loop containing nucleoside triphosphate hydrolases"/>
    <property type="match status" value="1"/>
</dbReference>
<keyword evidence="2" id="KW-0813">Transport</keyword>
<sequence length="319" mass="34835">MNEPDRAVVTVDRLSKRYGDRSVLRDVSLRVHAGEVFGLLGPNGAGKTTTLETIVGLRRPTDGTVRVLGRDPSIDRRYVTERMAVQPQAATLFPTLTVAETLDLFASFYRDVRRPEEVLDELDLGEARRVRVKHLSGGQERRLLIAIALIGDPEIVVLDEPSAGLDPQARRNLWSIIRRQQERGTTILLSTHHMDEATQVCDRIAVLVDGAIAASGEPETLVREHAATATVTFEVPGRTTADELRSHDIPGEITVTAKGAVSLVGIVTDDPDAVLRRLTFSSGLRPRGFRVAHGSLEDLFIDLANRPASAAEGDRAHSP</sequence>
<dbReference type="GO" id="GO:0016887">
    <property type="term" value="F:ATP hydrolysis activity"/>
    <property type="evidence" value="ECO:0007669"/>
    <property type="project" value="InterPro"/>
</dbReference>
<dbReference type="InterPro" id="IPR050763">
    <property type="entry name" value="ABC_transporter_ATP-binding"/>
</dbReference>
<keyword evidence="11" id="KW-1185">Reference proteome</keyword>
<evidence type="ECO:0000256" key="7">
    <source>
        <dbReference type="ARBA" id="ARBA00023136"/>
    </source>
</evidence>
<evidence type="ECO:0000256" key="6">
    <source>
        <dbReference type="ARBA" id="ARBA00022967"/>
    </source>
</evidence>